<feature type="transmembrane region" description="Helical" evidence="8">
    <location>
        <begin position="364"/>
        <end position="386"/>
    </location>
</feature>
<dbReference type="PANTHER" id="PTHR48086:SF7">
    <property type="entry name" value="SODIUM-SOLUTE SYMPORTER-RELATED"/>
    <property type="match status" value="1"/>
</dbReference>
<feature type="transmembrane region" description="Helical" evidence="8">
    <location>
        <begin position="44"/>
        <end position="62"/>
    </location>
</feature>
<dbReference type="AlphaFoldDB" id="A0A831LB71"/>
<evidence type="ECO:0000256" key="1">
    <source>
        <dbReference type="ARBA" id="ARBA00004141"/>
    </source>
</evidence>
<dbReference type="InterPro" id="IPR038377">
    <property type="entry name" value="Na/Glc_symporter_sf"/>
</dbReference>
<keyword evidence="6 8" id="KW-0472">Membrane</keyword>
<dbReference type="InterPro" id="IPR050277">
    <property type="entry name" value="Sodium:Solute_Symporter"/>
</dbReference>
<dbReference type="InterPro" id="IPR001734">
    <property type="entry name" value="Na/solute_symporter"/>
</dbReference>
<feature type="transmembrane region" description="Helical" evidence="8">
    <location>
        <begin position="115"/>
        <end position="139"/>
    </location>
</feature>
<accession>A0A831LB71</accession>
<feature type="transmembrane region" description="Helical" evidence="8">
    <location>
        <begin position="254"/>
        <end position="274"/>
    </location>
</feature>
<evidence type="ECO:0000256" key="7">
    <source>
        <dbReference type="RuleBase" id="RU362091"/>
    </source>
</evidence>
<evidence type="ECO:0000256" key="6">
    <source>
        <dbReference type="ARBA" id="ARBA00023136"/>
    </source>
</evidence>
<evidence type="ECO:0000256" key="5">
    <source>
        <dbReference type="ARBA" id="ARBA00022989"/>
    </source>
</evidence>
<comment type="similarity">
    <text evidence="2 7">Belongs to the sodium:solute symporter (SSF) (TC 2.A.21) family.</text>
</comment>
<dbReference type="GO" id="GO:0022857">
    <property type="term" value="F:transmembrane transporter activity"/>
    <property type="evidence" value="ECO:0007669"/>
    <property type="project" value="InterPro"/>
</dbReference>
<keyword evidence="3" id="KW-0813">Transport</keyword>
<dbReference type="EMBL" id="DSDK01000413">
    <property type="protein sequence ID" value="HDR51459.1"/>
    <property type="molecule type" value="Genomic_DNA"/>
</dbReference>
<feature type="transmembrane region" description="Helical" evidence="8">
    <location>
        <begin position="68"/>
        <end position="94"/>
    </location>
</feature>
<dbReference type="PROSITE" id="PS50283">
    <property type="entry name" value="NA_SOLUT_SYMP_3"/>
    <property type="match status" value="1"/>
</dbReference>
<dbReference type="GO" id="GO:0005886">
    <property type="term" value="C:plasma membrane"/>
    <property type="evidence" value="ECO:0007669"/>
    <property type="project" value="TreeGrafter"/>
</dbReference>
<proteinExistence type="inferred from homology"/>
<feature type="transmembrane region" description="Helical" evidence="8">
    <location>
        <begin position="416"/>
        <end position="436"/>
    </location>
</feature>
<dbReference type="Gene3D" id="1.20.1730.10">
    <property type="entry name" value="Sodium/glucose cotransporter"/>
    <property type="match status" value="1"/>
</dbReference>
<gene>
    <name evidence="9" type="ORF">ENN90_07550</name>
</gene>
<dbReference type="Proteomes" id="UP000886047">
    <property type="component" value="Unassembled WGS sequence"/>
</dbReference>
<evidence type="ECO:0000256" key="4">
    <source>
        <dbReference type="ARBA" id="ARBA00022692"/>
    </source>
</evidence>
<evidence type="ECO:0000313" key="9">
    <source>
        <dbReference type="EMBL" id="HDR51459.1"/>
    </source>
</evidence>
<evidence type="ECO:0000256" key="2">
    <source>
        <dbReference type="ARBA" id="ARBA00006434"/>
    </source>
</evidence>
<feature type="transmembrane region" description="Helical" evidence="8">
    <location>
        <begin position="294"/>
        <end position="317"/>
    </location>
</feature>
<keyword evidence="5 8" id="KW-1133">Transmembrane helix</keyword>
<name>A0A831LB71_9BACT</name>
<feature type="transmembrane region" description="Helical" evidence="8">
    <location>
        <begin position="214"/>
        <end position="233"/>
    </location>
</feature>
<comment type="subcellular location">
    <subcellularLocation>
        <location evidence="1">Membrane</location>
        <topology evidence="1">Multi-pass membrane protein</topology>
    </subcellularLocation>
</comment>
<dbReference type="PANTHER" id="PTHR48086">
    <property type="entry name" value="SODIUM/PROLINE SYMPORTER-RELATED"/>
    <property type="match status" value="1"/>
</dbReference>
<dbReference type="Pfam" id="PF00474">
    <property type="entry name" value="SSF"/>
    <property type="match status" value="1"/>
</dbReference>
<sequence>MDNPVYFTAIYFVFVLLLGVYSWFKIKTPSDYYVAGKNAKLIPVSGSLLATILGGSAILGTIELSQGVGWAALWFLFCASFGLFVLVPLAKYVSRYGKFTLPGLLGHFYGERARLISSLVIPLAWLGIVGAQIIAAAKILAGLEIIGYSAAAVLAGTVFILYTLFGGQVSILKTDTLQSVLIVAGLAALTVFAARTPHAASLPPLETGALFNESFTGVDLLILVLTYSVTFVVGPDIYSRVFCAKNEKTATRSVLIVAVILIPISFGLTYLGVYSNAAGSREIMSFAQHLLPNWFYGLFIAALLSAVMSSADTTLLTSSLILSELFHSDMEEKKAFRLTRILIVVLGILSIGIALFVTSILQSLLLALTFFSGAFVMPMLAGLLKLKVVKSQLTAAILLGGFVALAGKLINLWGDLLTGNLIIILAFVVNGGLMFVRFGRFRQNLN</sequence>
<evidence type="ECO:0000256" key="8">
    <source>
        <dbReference type="SAM" id="Phobius"/>
    </source>
</evidence>
<protein>
    <submittedName>
        <fullName evidence="9">Sodium:solute symporter family protein</fullName>
    </submittedName>
</protein>
<feature type="transmembrane region" description="Helical" evidence="8">
    <location>
        <begin position="6"/>
        <end position="24"/>
    </location>
</feature>
<evidence type="ECO:0000256" key="3">
    <source>
        <dbReference type="ARBA" id="ARBA00022448"/>
    </source>
</evidence>
<comment type="caution">
    <text evidence="9">The sequence shown here is derived from an EMBL/GenBank/DDBJ whole genome shotgun (WGS) entry which is preliminary data.</text>
</comment>
<reference evidence="9" key="1">
    <citation type="journal article" date="2020" name="mSystems">
        <title>Genome- and Community-Level Interaction Insights into Carbon Utilization and Element Cycling Functions of Hydrothermarchaeota in Hydrothermal Sediment.</title>
        <authorList>
            <person name="Zhou Z."/>
            <person name="Liu Y."/>
            <person name="Xu W."/>
            <person name="Pan J."/>
            <person name="Luo Z.H."/>
            <person name="Li M."/>
        </authorList>
    </citation>
    <scope>NUCLEOTIDE SEQUENCE [LARGE SCALE GENOMIC DNA]</scope>
    <source>
        <strain evidence="9">SpSt-1217</strain>
    </source>
</reference>
<keyword evidence="4 8" id="KW-0812">Transmembrane</keyword>
<organism evidence="9">
    <name type="scientific">Mariniphaga anaerophila</name>
    <dbReference type="NCBI Taxonomy" id="1484053"/>
    <lineage>
        <taxon>Bacteria</taxon>
        <taxon>Pseudomonadati</taxon>
        <taxon>Bacteroidota</taxon>
        <taxon>Bacteroidia</taxon>
        <taxon>Marinilabiliales</taxon>
        <taxon>Prolixibacteraceae</taxon>
        <taxon>Mariniphaga</taxon>
    </lineage>
</organism>
<feature type="transmembrane region" description="Helical" evidence="8">
    <location>
        <begin position="393"/>
        <end position="410"/>
    </location>
</feature>
<feature type="transmembrane region" description="Helical" evidence="8">
    <location>
        <begin position="145"/>
        <end position="165"/>
    </location>
</feature>
<feature type="transmembrane region" description="Helical" evidence="8">
    <location>
        <begin position="177"/>
        <end position="194"/>
    </location>
</feature>
<dbReference type="CDD" id="cd10322">
    <property type="entry name" value="SLC5sbd"/>
    <property type="match status" value="1"/>
</dbReference>
<feature type="transmembrane region" description="Helical" evidence="8">
    <location>
        <begin position="338"/>
        <end position="358"/>
    </location>
</feature>